<dbReference type="SMART" id="SM00270">
    <property type="entry name" value="ChtBD1"/>
    <property type="match status" value="1"/>
</dbReference>
<dbReference type="Pfam" id="PF00187">
    <property type="entry name" value="Chitin_bind_1"/>
    <property type="match status" value="1"/>
</dbReference>
<comment type="function">
    <text evidence="2">Defense against chitin-containing fungal pathogens.</text>
</comment>
<feature type="disulfide bond" evidence="15 16">
    <location>
        <begin position="25"/>
        <end position="40"/>
    </location>
</feature>
<dbReference type="Gene3D" id="1.10.530.10">
    <property type="match status" value="1"/>
</dbReference>
<dbReference type="Gene3D" id="3.30.20.10">
    <property type="entry name" value="Endochitinase, domain 2"/>
    <property type="match status" value="1"/>
</dbReference>
<dbReference type="PROSITE" id="PS00773">
    <property type="entry name" value="CHITINASE_19_1"/>
    <property type="match status" value="1"/>
</dbReference>
<dbReference type="PROSITE" id="PS00774">
    <property type="entry name" value="CHITINASE_19_2"/>
    <property type="match status" value="1"/>
</dbReference>
<dbReference type="GO" id="GO:0016998">
    <property type="term" value="P:cell wall macromolecule catabolic process"/>
    <property type="evidence" value="ECO:0007669"/>
    <property type="project" value="InterPro"/>
</dbReference>
<evidence type="ECO:0000256" key="14">
    <source>
        <dbReference type="PIRSR" id="PIRSR001060-1"/>
    </source>
</evidence>
<feature type="disulfide bond" evidence="15">
    <location>
        <begin position="179"/>
        <end position="186"/>
    </location>
</feature>
<dbReference type="CDD" id="cd00325">
    <property type="entry name" value="chitinase_GH19"/>
    <property type="match status" value="1"/>
</dbReference>
<dbReference type="GO" id="GO:0008061">
    <property type="term" value="F:chitin binding"/>
    <property type="evidence" value="ECO:0007669"/>
    <property type="project" value="UniProtKB-UniRule"/>
</dbReference>
<dbReference type="EC" id="3.2.1.14" evidence="4"/>
<dbReference type="InterPro" id="IPR001002">
    <property type="entry name" value="Chitin-bd_1"/>
</dbReference>
<dbReference type="PANTHER" id="PTHR22595">
    <property type="entry name" value="CHITINASE-RELATED"/>
    <property type="match status" value="1"/>
</dbReference>
<feature type="active site" description="Proton donor" evidence="14">
    <location>
        <position position="150"/>
    </location>
</feature>
<dbReference type="FunFam" id="3.30.20.10:FF:000001">
    <property type="entry name" value="Endochitinase (Chitinase)"/>
    <property type="match status" value="1"/>
</dbReference>
<dbReference type="Pfam" id="PF00182">
    <property type="entry name" value="Glyco_hydro_19"/>
    <property type="match status" value="1"/>
</dbReference>
<dbReference type="SUPFAM" id="SSF57016">
    <property type="entry name" value="Plant lectins/antimicrobial peptides"/>
    <property type="match status" value="1"/>
</dbReference>
<feature type="disulfide bond" evidence="15">
    <location>
        <begin position="285"/>
        <end position="317"/>
    </location>
</feature>
<dbReference type="PRINTS" id="PR00451">
    <property type="entry name" value="CHITINBINDNG"/>
</dbReference>
<dbReference type="SUPFAM" id="SSF53955">
    <property type="entry name" value="Lysozyme-like"/>
    <property type="match status" value="1"/>
</dbReference>
<dbReference type="GO" id="GO:0000272">
    <property type="term" value="P:polysaccharide catabolic process"/>
    <property type="evidence" value="ECO:0007669"/>
    <property type="project" value="UniProtKB-KW"/>
</dbReference>
<evidence type="ECO:0000256" key="13">
    <source>
        <dbReference type="ARBA" id="ARBA00023326"/>
    </source>
</evidence>
<dbReference type="PANTHER" id="PTHR22595:SF171">
    <property type="entry name" value="BASIC ENDOCHITINASE B"/>
    <property type="match status" value="1"/>
</dbReference>
<dbReference type="EMBL" id="BT133701">
    <property type="protein sequence ID" value="AFK33496.1"/>
    <property type="molecule type" value="mRNA"/>
</dbReference>
<dbReference type="InterPro" id="IPR000726">
    <property type="entry name" value="Glyco_hydro_19_cat"/>
</dbReference>
<evidence type="ECO:0000256" key="16">
    <source>
        <dbReference type="PROSITE-ProRule" id="PRU00261"/>
    </source>
</evidence>
<evidence type="ECO:0000256" key="17">
    <source>
        <dbReference type="SAM" id="SignalP"/>
    </source>
</evidence>
<dbReference type="GO" id="GO:0050832">
    <property type="term" value="P:defense response to fungus"/>
    <property type="evidence" value="ECO:0007669"/>
    <property type="project" value="UniProtKB-ARBA"/>
</dbReference>
<dbReference type="InterPro" id="IPR016283">
    <property type="entry name" value="Glyco_hydro_19"/>
</dbReference>
<accession>I3RZQ4</accession>
<name>I3RZQ4_LOTJA</name>
<feature type="disulfide bond" evidence="15 16">
    <location>
        <begin position="34"/>
        <end position="46"/>
    </location>
</feature>
<keyword evidence="7" id="KW-0378">Hydrolase</keyword>
<keyword evidence="5 16" id="KW-0147">Chitin-binding</keyword>
<comment type="similarity">
    <text evidence="3">Belongs to the glycosyl hydrolase 19 family. Chitinase class I subfamily.</text>
</comment>
<evidence type="ECO:0000256" key="11">
    <source>
        <dbReference type="ARBA" id="ARBA00023277"/>
    </source>
</evidence>
<sequence>MGNIKLSTLVLCLLSLLLGTIAEQCGTQAGGAVCPNGLCCSKYGYCGNTDSYCGADCQSQCKKSGPSPTPSTPTPTPSTGGGAGVGSLISSSLFNQLLKYRNDGRCAANGFYTYDAFITAARSFNGFGTTGDDATRKKELAAFLAQTSHETTGGWPSAPDGPYAWGYCFVSERNRADYCDSKDWPCTPGKQYYGRGPIQLTHNYNYGLAGKAIQQDLISDPDLVSRDPIVSFKTAIWFWMTRQANKPSCHDVITGKWTPTSADGSAGRVPGYGVITNIINGGVECENRQNDKVQDRIGFYKRYCQIFRVSPGDNLDCNNQRPFA</sequence>
<dbReference type="Gene3D" id="3.30.60.10">
    <property type="entry name" value="Endochitinase-like"/>
    <property type="match status" value="1"/>
</dbReference>
<comment type="catalytic activity">
    <reaction evidence="1">
        <text>Random endo-hydrolysis of N-acetyl-beta-D-glucosaminide (1-&gt;4)-beta-linkages in chitin and chitodextrins.</text>
        <dbReference type="EC" id="3.2.1.14"/>
    </reaction>
</comment>
<protein>
    <recommendedName>
        <fullName evidence="4">chitinase</fullName>
        <ecNumber evidence="4">3.2.1.14</ecNumber>
    </recommendedName>
</protein>
<feature type="disulfide bond" evidence="15">
    <location>
        <begin position="106"/>
        <end position="168"/>
    </location>
</feature>
<evidence type="ECO:0000256" key="6">
    <source>
        <dbReference type="ARBA" id="ARBA00022729"/>
    </source>
</evidence>
<feature type="chain" id="PRO_5003678545" description="chitinase" evidence="17">
    <location>
        <begin position="23"/>
        <end position="324"/>
    </location>
</feature>
<keyword evidence="9" id="KW-0146">Chitin degradation</keyword>
<evidence type="ECO:0000256" key="12">
    <source>
        <dbReference type="ARBA" id="ARBA00023295"/>
    </source>
</evidence>
<feature type="disulfide bond" evidence="15 16">
    <location>
        <begin position="39"/>
        <end position="53"/>
    </location>
</feature>
<evidence type="ECO:0000256" key="9">
    <source>
        <dbReference type="ARBA" id="ARBA00023024"/>
    </source>
</evidence>
<reference evidence="19" key="1">
    <citation type="submission" date="2012-05" db="EMBL/GenBank/DDBJ databases">
        <authorList>
            <person name="Krishnakumar V."/>
            <person name="Cheung F."/>
            <person name="Xiao Y."/>
            <person name="Chan A."/>
            <person name="Moskal W.A."/>
            <person name="Town C.D."/>
        </authorList>
    </citation>
    <scope>NUCLEOTIDE SEQUENCE</scope>
</reference>
<evidence type="ECO:0000256" key="1">
    <source>
        <dbReference type="ARBA" id="ARBA00000822"/>
    </source>
</evidence>
<dbReference type="PROSITE" id="PS00026">
    <property type="entry name" value="CHIT_BIND_I_1"/>
    <property type="match status" value="1"/>
</dbReference>
<evidence type="ECO:0000256" key="8">
    <source>
        <dbReference type="ARBA" id="ARBA00022821"/>
    </source>
</evidence>
<evidence type="ECO:0000259" key="18">
    <source>
        <dbReference type="PROSITE" id="PS50941"/>
    </source>
</evidence>
<keyword evidence="13" id="KW-0624">Polysaccharide degradation</keyword>
<dbReference type="InterPro" id="IPR036861">
    <property type="entry name" value="Endochitinase-like_sf"/>
</dbReference>
<evidence type="ECO:0000256" key="3">
    <source>
        <dbReference type="ARBA" id="ARBA00009373"/>
    </source>
</evidence>
<proteinExistence type="evidence at transcript level"/>
<dbReference type="GO" id="GO:0008843">
    <property type="term" value="F:endochitinase activity"/>
    <property type="evidence" value="ECO:0007669"/>
    <property type="project" value="UniProtKB-EC"/>
</dbReference>
<dbReference type="CDD" id="cd06921">
    <property type="entry name" value="ChtBD1_GH19_hevein"/>
    <property type="match status" value="1"/>
</dbReference>
<evidence type="ECO:0000256" key="4">
    <source>
        <dbReference type="ARBA" id="ARBA00012729"/>
    </source>
</evidence>
<dbReference type="InterPro" id="IPR023346">
    <property type="entry name" value="Lysozyme-like_dom_sf"/>
</dbReference>
<dbReference type="PROSITE" id="PS50941">
    <property type="entry name" value="CHIT_BIND_I_2"/>
    <property type="match status" value="1"/>
</dbReference>
<dbReference type="PIRSF" id="PIRSF001060">
    <property type="entry name" value="Endochitinase"/>
    <property type="match status" value="1"/>
</dbReference>
<keyword evidence="6 17" id="KW-0732">Signal</keyword>
<dbReference type="InterPro" id="IPR018371">
    <property type="entry name" value="Chitin-binding_1_CS"/>
</dbReference>
<dbReference type="GO" id="GO:0006032">
    <property type="term" value="P:chitin catabolic process"/>
    <property type="evidence" value="ECO:0007669"/>
    <property type="project" value="UniProtKB-KW"/>
</dbReference>
<keyword evidence="8" id="KW-0611">Plant defense</keyword>
<evidence type="ECO:0000256" key="7">
    <source>
        <dbReference type="ARBA" id="ARBA00022801"/>
    </source>
</evidence>
<feature type="disulfide bond" evidence="15 16">
    <location>
        <begin position="57"/>
        <end position="61"/>
    </location>
</feature>
<evidence type="ECO:0000256" key="10">
    <source>
        <dbReference type="ARBA" id="ARBA00023157"/>
    </source>
</evidence>
<evidence type="ECO:0000256" key="5">
    <source>
        <dbReference type="ARBA" id="ARBA00022669"/>
    </source>
</evidence>
<evidence type="ECO:0000256" key="15">
    <source>
        <dbReference type="PIRSR" id="PIRSR001060-2"/>
    </source>
</evidence>
<dbReference type="AlphaFoldDB" id="I3RZQ4"/>
<keyword evidence="11" id="KW-0119">Carbohydrate metabolism</keyword>
<feature type="signal peptide" evidence="17">
    <location>
        <begin position="1"/>
        <end position="22"/>
    </location>
</feature>
<feature type="domain" description="Chitin-binding type-1" evidence="18">
    <location>
        <begin position="22"/>
        <end position="63"/>
    </location>
</feature>
<keyword evidence="12" id="KW-0326">Glycosidase</keyword>
<evidence type="ECO:0000313" key="19">
    <source>
        <dbReference type="EMBL" id="AFK33496.1"/>
    </source>
</evidence>
<organism evidence="19">
    <name type="scientific">Lotus japonicus</name>
    <name type="common">Lotus corniculatus var. japonicus</name>
    <dbReference type="NCBI Taxonomy" id="34305"/>
    <lineage>
        <taxon>Eukaryota</taxon>
        <taxon>Viridiplantae</taxon>
        <taxon>Streptophyta</taxon>
        <taxon>Embryophyta</taxon>
        <taxon>Tracheophyta</taxon>
        <taxon>Spermatophyta</taxon>
        <taxon>Magnoliopsida</taxon>
        <taxon>eudicotyledons</taxon>
        <taxon>Gunneridae</taxon>
        <taxon>Pentapetalae</taxon>
        <taxon>rosids</taxon>
        <taxon>fabids</taxon>
        <taxon>Fabales</taxon>
        <taxon>Fabaceae</taxon>
        <taxon>Papilionoideae</taxon>
        <taxon>50 kb inversion clade</taxon>
        <taxon>NPAAA clade</taxon>
        <taxon>Hologalegina</taxon>
        <taxon>robinioid clade</taxon>
        <taxon>Loteae</taxon>
        <taxon>Lotus</taxon>
    </lineage>
</organism>
<keyword evidence="10 15" id="KW-1015">Disulfide bond</keyword>
<evidence type="ECO:0000256" key="2">
    <source>
        <dbReference type="ARBA" id="ARBA00003102"/>
    </source>
</evidence>
<dbReference type="FunFam" id="3.30.60.10:FF:000001">
    <property type="entry name" value="Basic endochitinase"/>
    <property type="match status" value="1"/>
</dbReference>